<dbReference type="Gene3D" id="3.40.50.720">
    <property type="entry name" value="NAD(P)-binding Rossmann-like Domain"/>
    <property type="match status" value="1"/>
</dbReference>
<dbReference type="Proteomes" id="UP000189911">
    <property type="component" value="Chromosome F"/>
</dbReference>
<name>A0A1G4KB92_9SACH</name>
<organism evidence="7 8">
    <name type="scientific">Lachancea nothofagi CBS 11611</name>
    <dbReference type="NCBI Taxonomy" id="1266666"/>
    <lineage>
        <taxon>Eukaryota</taxon>
        <taxon>Fungi</taxon>
        <taxon>Dikarya</taxon>
        <taxon>Ascomycota</taxon>
        <taxon>Saccharomycotina</taxon>
        <taxon>Saccharomycetes</taxon>
        <taxon>Saccharomycetales</taxon>
        <taxon>Saccharomycetaceae</taxon>
        <taxon>Lachancea</taxon>
    </lineage>
</organism>
<evidence type="ECO:0000313" key="7">
    <source>
        <dbReference type="EMBL" id="SCV01552.1"/>
    </source>
</evidence>
<dbReference type="Pfam" id="PF02558">
    <property type="entry name" value="ApbA"/>
    <property type="match status" value="1"/>
</dbReference>
<dbReference type="NCBIfam" id="TIGR00745">
    <property type="entry name" value="apbA_panE"/>
    <property type="match status" value="1"/>
</dbReference>
<dbReference type="InterPro" id="IPR036291">
    <property type="entry name" value="NAD(P)-bd_dom_sf"/>
</dbReference>
<evidence type="ECO:0000256" key="1">
    <source>
        <dbReference type="ARBA" id="ARBA00007870"/>
    </source>
</evidence>
<dbReference type="OrthoDB" id="3609at2759"/>
<comment type="similarity">
    <text evidence="1 4">Belongs to the ketopantoate reductase family.</text>
</comment>
<evidence type="ECO:0000256" key="4">
    <source>
        <dbReference type="RuleBase" id="RU362068"/>
    </source>
</evidence>
<protein>
    <recommendedName>
        <fullName evidence="4">2-dehydropantoate 2-reductase</fullName>
        <ecNumber evidence="4">1.1.1.169</ecNumber>
    </recommendedName>
    <alternativeName>
        <fullName evidence="4">Ketopantoate reductase</fullName>
    </alternativeName>
</protein>
<proteinExistence type="inferred from homology"/>
<dbReference type="InterPro" id="IPR013752">
    <property type="entry name" value="KPA_reductase"/>
</dbReference>
<dbReference type="GO" id="GO:0015940">
    <property type="term" value="P:pantothenate biosynthetic process"/>
    <property type="evidence" value="ECO:0007669"/>
    <property type="project" value="InterPro"/>
</dbReference>
<dbReference type="SUPFAM" id="SSF51735">
    <property type="entry name" value="NAD(P)-binding Rossmann-fold domains"/>
    <property type="match status" value="1"/>
</dbReference>
<dbReference type="EC" id="1.1.1.169" evidence="4"/>
<evidence type="ECO:0000256" key="2">
    <source>
        <dbReference type="ARBA" id="ARBA00022857"/>
    </source>
</evidence>
<feature type="domain" description="Ketopantoate reductase C-terminal" evidence="6">
    <location>
        <begin position="196"/>
        <end position="316"/>
    </location>
</feature>
<dbReference type="AlphaFoldDB" id="A0A1G4KB92"/>
<keyword evidence="2 4" id="KW-0521">NADP</keyword>
<feature type="domain" description="Ketopantoate reductase N-terminal" evidence="5">
    <location>
        <begin position="7"/>
        <end position="158"/>
    </location>
</feature>
<dbReference type="SUPFAM" id="SSF48179">
    <property type="entry name" value="6-phosphogluconate dehydrogenase C-terminal domain-like"/>
    <property type="match status" value="1"/>
</dbReference>
<dbReference type="InterPro" id="IPR013332">
    <property type="entry name" value="KPR_N"/>
</dbReference>
<dbReference type="EMBL" id="LT598452">
    <property type="protein sequence ID" value="SCV01552.1"/>
    <property type="molecule type" value="Genomic_DNA"/>
</dbReference>
<comment type="function">
    <text evidence="4">Catalyzes the NADPH-dependent reduction of ketopantoate into pantoic acid.</text>
</comment>
<evidence type="ECO:0000256" key="3">
    <source>
        <dbReference type="ARBA" id="ARBA00023002"/>
    </source>
</evidence>
<dbReference type="PANTHER" id="PTHR21708">
    <property type="entry name" value="PROBABLE 2-DEHYDROPANTOATE 2-REDUCTASE"/>
    <property type="match status" value="1"/>
</dbReference>
<dbReference type="Gene3D" id="1.10.1040.10">
    <property type="entry name" value="N-(1-d-carboxylethyl)-l-norvaline Dehydrogenase, domain 2"/>
    <property type="match status" value="1"/>
</dbReference>
<keyword evidence="3 4" id="KW-0560">Oxidoreductase</keyword>
<evidence type="ECO:0000313" key="8">
    <source>
        <dbReference type="Proteomes" id="UP000189911"/>
    </source>
</evidence>
<dbReference type="GO" id="GO:0008677">
    <property type="term" value="F:2-dehydropantoate 2-reductase activity"/>
    <property type="evidence" value="ECO:0007669"/>
    <property type="project" value="UniProtKB-EC"/>
</dbReference>
<dbReference type="FunFam" id="1.10.1040.10:FF:000017">
    <property type="entry name" value="2-dehydropantoate 2-reductase"/>
    <property type="match status" value="1"/>
</dbReference>
<evidence type="ECO:0000259" key="6">
    <source>
        <dbReference type="Pfam" id="PF08546"/>
    </source>
</evidence>
<gene>
    <name evidence="7" type="ORF">LANO_0F12354G</name>
</gene>
<dbReference type="GO" id="GO:0005737">
    <property type="term" value="C:cytoplasm"/>
    <property type="evidence" value="ECO:0007669"/>
    <property type="project" value="TreeGrafter"/>
</dbReference>
<accession>A0A1G4KB92</accession>
<dbReference type="Pfam" id="PF08546">
    <property type="entry name" value="ApbA_C"/>
    <property type="match status" value="1"/>
</dbReference>
<comment type="catalytic activity">
    <reaction evidence="4">
        <text>(R)-pantoate + NADP(+) = 2-dehydropantoate + NADPH + H(+)</text>
        <dbReference type="Rhea" id="RHEA:16233"/>
        <dbReference type="ChEBI" id="CHEBI:11561"/>
        <dbReference type="ChEBI" id="CHEBI:15378"/>
        <dbReference type="ChEBI" id="CHEBI:15980"/>
        <dbReference type="ChEBI" id="CHEBI:57783"/>
        <dbReference type="ChEBI" id="CHEBI:58349"/>
        <dbReference type="EC" id="1.1.1.169"/>
    </reaction>
</comment>
<dbReference type="InterPro" id="IPR003710">
    <property type="entry name" value="ApbA"/>
</dbReference>
<dbReference type="InterPro" id="IPR008927">
    <property type="entry name" value="6-PGluconate_DH-like_C_sf"/>
</dbReference>
<dbReference type="InterPro" id="IPR051402">
    <property type="entry name" value="KPR-Related"/>
</dbReference>
<dbReference type="PANTHER" id="PTHR21708:SF30">
    <property type="entry name" value="2-DEHYDROPANTOATE 2-REDUCTASE-RELATED"/>
    <property type="match status" value="1"/>
</dbReference>
<dbReference type="InterPro" id="IPR013328">
    <property type="entry name" value="6PGD_dom2"/>
</dbReference>
<sequence>MSAKYNVLLIGAGGVGTIVAFGIDYVGKSSLSIVVRRDYTKVKDAGYNIDSVDYGKIEGWKPDNIYPTVEASAAKGTEYDFVIITTKNLPDIVKVEELVEPAVTPGKTTIVLMQNGFDLGRPFFAKYPKNVILSGVSHIGSHNSNGTIHQTQKDKSLVSYFESPSLSKELQEAKAKEFIAIYANEKNNCTYFADAKWYRYRKLVYNATLNTTCALTGVDTGRLEFSGGLEAVSIPAMREVVAVAKADGVELPDDVINAVVHSDDGDWFEPSMRVDVKKGNPIELEVILGNLLKVAGELGVETPVLTVVYNLLKVVQFRLKENQGLINLPKERPITDKVYK</sequence>
<reference evidence="8" key="1">
    <citation type="submission" date="2016-03" db="EMBL/GenBank/DDBJ databases">
        <authorList>
            <person name="Devillers Hugo."/>
        </authorList>
    </citation>
    <scope>NUCLEOTIDE SEQUENCE [LARGE SCALE GENOMIC DNA]</scope>
</reference>
<evidence type="ECO:0000259" key="5">
    <source>
        <dbReference type="Pfam" id="PF02558"/>
    </source>
</evidence>
<keyword evidence="8" id="KW-1185">Reference proteome</keyword>